<accession>A0A3D8MAF9</accession>
<dbReference type="CDD" id="cd03255">
    <property type="entry name" value="ABC_MJ0796_LolCDE_FtsE"/>
    <property type="match status" value="1"/>
</dbReference>
<dbReference type="InterPro" id="IPR017871">
    <property type="entry name" value="ABC_transporter-like_CS"/>
</dbReference>
<dbReference type="GO" id="GO:0005524">
    <property type="term" value="F:ATP binding"/>
    <property type="evidence" value="ECO:0007669"/>
    <property type="project" value="UniProtKB-KW"/>
</dbReference>
<dbReference type="InterPro" id="IPR017911">
    <property type="entry name" value="MacB-like_ATP-bd"/>
</dbReference>
<dbReference type="GO" id="GO:0022857">
    <property type="term" value="F:transmembrane transporter activity"/>
    <property type="evidence" value="ECO:0007669"/>
    <property type="project" value="TreeGrafter"/>
</dbReference>
<dbReference type="GO" id="GO:0016887">
    <property type="term" value="F:ATP hydrolysis activity"/>
    <property type="evidence" value="ECO:0007669"/>
    <property type="project" value="InterPro"/>
</dbReference>
<reference evidence="6" key="1">
    <citation type="submission" date="2018-08" db="EMBL/GenBank/DDBJ databases">
        <authorList>
            <person name="Zhang J."/>
            <person name="Du Z.-J."/>
        </authorList>
    </citation>
    <scope>NUCLEOTIDE SEQUENCE [LARGE SCALE GENOMIC DNA]</scope>
    <source>
        <strain evidence="6">KCTC 52655</strain>
    </source>
</reference>
<dbReference type="PROSITE" id="PS00211">
    <property type="entry name" value="ABC_TRANSPORTER_1"/>
    <property type="match status" value="1"/>
</dbReference>
<dbReference type="InterPro" id="IPR003593">
    <property type="entry name" value="AAA+_ATPase"/>
</dbReference>
<protein>
    <submittedName>
        <fullName evidence="5">ABC transporter ATP-binding protein</fullName>
    </submittedName>
</protein>
<feature type="domain" description="ABC transporter" evidence="4">
    <location>
        <begin position="26"/>
        <end position="246"/>
    </location>
</feature>
<evidence type="ECO:0000256" key="1">
    <source>
        <dbReference type="ARBA" id="ARBA00022448"/>
    </source>
</evidence>
<evidence type="ECO:0000256" key="3">
    <source>
        <dbReference type="ARBA" id="ARBA00022840"/>
    </source>
</evidence>
<evidence type="ECO:0000256" key="2">
    <source>
        <dbReference type="ARBA" id="ARBA00022741"/>
    </source>
</evidence>
<dbReference type="SMART" id="SM00382">
    <property type="entry name" value="AAA"/>
    <property type="match status" value="1"/>
</dbReference>
<gene>
    <name evidence="5" type="ORF">DXV75_07395</name>
</gene>
<organism evidence="5 6">
    <name type="scientific">Alteromonas aestuariivivens</name>
    <dbReference type="NCBI Taxonomy" id="1938339"/>
    <lineage>
        <taxon>Bacteria</taxon>
        <taxon>Pseudomonadati</taxon>
        <taxon>Pseudomonadota</taxon>
        <taxon>Gammaproteobacteria</taxon>
        <taxon>Alteromonadales</taxon>
        <taxon>Alteromonadaceae</taxon>
        <taxon>Alteromonas/Salinimonas group</taxon>
        <taxon>Alteromonas</taxon>
    </lineage>
</organism>
<comment type="caution">
    <text evidence="5">The sequence shown here is derived from an EMBL/GenBank/DDBJ whole genome shotgun (WGS) entry which is preliminary data.</text>
</comment>
<dbReference type="InterPro" id="IPR015854">
    <property type="entry name" value="ABC_transpr_LolD-like"/>
</dbReference>
<dbReference type="InterPro" id="IPR003439">
    <property type="entry name" value="ABC_transporter-like_ATP-bd"/>
</dbReference>
<name>A0A3D8MAF9_9ALTE</name>
<sequence>MPDSVSEYTSPITQKAEGHELPHSAIELSDVSFQYPADSSTVVDVPCWRVAKGQQLFIDGPSGTGKSTLLNLIAGTLQPSSGTIRILGQEFSSLSSARRDRIRARHIGVVFQQFNLIPYLSVSKNIEAAAHFAGKLDSSVKPHILELFEQLRLPSKLQNQRADTLSVGQQQRVAIARAMINRPEILIVDEPTSALDAAAKDTFMQLLLSSARDCTLVFVSHDIALAEYFSHRSSIQSINRASEGLM</sequence>
<dbReference type="RefSeq" id="WP_115592756.1">
    <property type="nucleotide sequence ID" value="NZ_QRHA01000004.1"/>
</dbReference>
<evidence type="ECO:0000259" key="4">
    <source>
        <dbReference type="PROSITE" id="PS50893"/>
    </source>
</evidence>
<dbReference type="Pfam" id="PF00005">
    <property type="entry name" value="ABC_tran"/>
    <property type="match status" value="1"/>
</dbReference>
<dbReference type="OrthoDB" id="9802264at2"/>
<proteinExistence type="predicted"/>
<dbReference type="GO" id="GO:0005886">
    <property type="term" value="C:plasma membrane"/>
    <property type="evidence" value="ECO:0007669"/>
    <property type="project" value="TreeGrafter"/>
</dbReference>
<dbReference type="Proteomes" id="UP000256561">
    <property type="component" value="Unassembled WGS sequence"/>
</dbReference>
<dbReference type="InterPro" id="IPR027417">
    <property type="entry name" value="P-loop_NTPase"/>
</dbReference>
<dbReference type="PANTHER" id="PTHR24220:SF611">
    <property type="entry name" value="ATP-BINDING COMPONENT OF ABC TRANSPORTER-RELATED"/>
    <property type="match status" value="1"/>
</dbReference>
<dbReference type="Gene3D" id="3.40.50.300">
    <property type="entry name" value="P-loop containing nucleotide triphosphate hydrolases"/>
    <property type="match status" value="1"/>
</dbReference>
<dbReference type="PANTHER" id="PTHR24220">
    <property type="entry name" value="IMPORT ATP-BINDING PROTEIN"/>
    <property type="match status" value="1"/>
</dbReference>
<dbReference type="PROSITE" id="PS50893">
    <property type="entry name" value="ABC_TRANSPORTER_2"/>
    <property type="match status" value="1"/>
</dbReference>
<dbReference type="AlphaFoldDB" id="A0A3D8MAF9"/>
<keyword evidence="3 5" id="KW-0067">ATP-binding</keyword>
<dbReference type="SUPFAM" id="SSF52540">
    <property type="entry name" value="P-loop containing nucleoside triphosphate hydrolases"/>
    <property type="match status" value="1"/>
</dbReference>
<evidence type="ECO:0000313" key="5">
    <source>
        <dbReference type="EMBL" id="RDV26804.1"/>
    </source>
</evidence>
<keyword evidence="1" id="KW-0813">Transport</keyword>
<keyword evidence="6" id="KW-1185">Reference proteome</keyword>
<evidence type="ECO:0000313" key="6">
    <source>
        <dbReference type="Proteomes" id="UP000256561"/>
    </source>
</evidence>
<dbReference type="EMBL" id="QRHA01000004">
    <property type="protein sequence ID" value="RDV26804.1"/>
    <property type="molecule type" value="Genomic_DNA"/>
</dbReference>
<keyword evidence="2" id="KW-0547">Nucleotide-binding</keyword>